<dbReference type="RefSeq" id="WP_111816713.1">
    <property type="nucleotide sequence ID" value="NZ_CBCRZQ010000010.1"/>
</dbReference>
<dbReference type="Pfam" id="PF01381">
    <property type="entry name" value="HTH_3"/>
    <property type="match status" value="1"/>
</dbReference>
<dbReference type="SUPFAM" id="SSF47413">
    <property type="entry name" value="lambda repressor-like DNA-binding domains"/>
    <property type="match status" value="1"/>
</dbReference>
<dbReference type="CDD" id="cd00093">
    <property type="entry name" value="HTH_XRE"/>
    <property type="match status" value="1"/>
</dbReference>
<organism evidence="2 3">
    <name type="scientific">Aequorivita lipolytica</name>
    <dbReference type="NCBI Taxonomy" id="153267"/>
    <lineage>
        <taxon>Bacteria</taxon>
        <taxon>Pseudomonadati</taxon>
        <taxon>Bacteroidota</taxon>
        <taxon>Flavobacteriia</taxon>
        <taxon>Flavobacteriales</taxon>
        <taxon>Flavobacteriaceae</taxon>
        <taxon>Aequorivita</taxon>
    </lineage>
</organism>
<keyword evidence="3" id="KW-1185">Reference proteome</keyword>
<dbReference type="AlphaFoldDB" id="A0A5C6YNA1"/>
<dbReference type="SMART" id="SM00530">
    <property type="entry name" value="HTH_XRE"/>
    <property type="match status" value="1"/>
</dbReference>
<evidence type="ECO:0000313" key="3">
    <source>
        <dbReference type="Proteomes" id="UP000321945"/>
    </source>
</evidence>
<dbReference type="InterPro" id="IPR010982">
    <property type="entry name" value="Lambda_DNA-bd_dom_sf"/>
</dbReference>
<feature type="domain" description="HTH cro/C1-type" evidence="1">
    <location>
        <begin position="60"/>
        <end position="103"/>
    </location>
</feature>
<comment type="caution">
    <text evidence="2">The sequence shown here is derived from an EMBL/GenBank/DDBJ whole genome shotgun (WGS) entry which is preliminary data.</text>
</comment>
<evidence type="ECO:0000313" key="2">
    <source>
        <dbReference type="EMBL" id="TXD68362.1"/>
    </source>
</evidence>
<protein>
    <submittedName>
        <fullName evidence="2">Helix-turn-helix transcriptional regulator</fullName>
    </submittedName>
</protein>
<dbReference type="OrthoDB" id="680449at2"/>
<dbReference type="Proteomes" id="UP000321945">
    <property type="component" value="Unassembled WGS sequence"/>
</dbReference>
<dbReference type="PROSITE" id="PS50943">
    <property type="entry name" value="HTH_CROC1"/>
    <property type="match status" value="1"/>
</dbReference>
<name>A0A5C6YNA1_9FLAO</name>
<accession>A0A5C6YNA1</accession>
<evidence type="ECO:0000259" key="1">
    <source>
        <dbReference type="PROSITE" id="PS50943"/>
    </source>
</evidence>
<dbReference type="GO" id="GO:0003677">
    <property type="term" value="F:DNA binding"/>
    <property type="evidence" value="ECO:0007669"/>
    <property type="project" value="InterPro"/>
</dbReference>
<reference evidence="2 3" key="1">
    <citation type="submission" date="2019-08" db="EMBL/GenBank/DDBJ databases">
        <title>Genome of Aequorivita lipolytica Y10-2 (type strain).</title>
        <authorList>
            <person name="Bowman J.P."/>
        </authorList>
    </citation>
    <scope>NUCLEOTIDE SEQUENCE [LARGE SCALE GENOMIC DNA]</scope>
    <source>
        <strain evidence="2 3">Y10-2</strain>
    </source>
</reference>
<dbReference type="EMBL" id="VORU01000012">
    <property type="protein sequence ID" value="TXD68362.1"/>
    <property type="molecule type" value="Genomic_DNA"/>
</dbReference>
<proteinExistence type="predicted"/>
<sequence length="130" mass="14951">MKNNLDKFKALVSEEKSGWLDKAKYRQENQDWLDISFSIAIKILSVLRANKKKAVFPKNQKELAEALNCTPQYVSKLLKGTEKLNIETISKIQKALNIVIIEKGIDKKKIEIIAQNESIFNKQKSFILKT</sequence>
<dbReference type="Gene3D" id="1.10.260.40">
    <property type="entry name" value="lambda repressor-like DNA-binding domains"/>
    <property type="match status" value="1"/>
</dbReference>
<gene>
    <name evidence="2" type="ORF">ESV24_12955</name>
</gene>
<dbReference type="InterPro" id="IPR001387">
    <property type="entry name" value="Cro/C1-type_HTH"/>
</dbReference>